<dbReference type="RefSeq" id="WP_095639188.1">
    <property type="nucleotide sequence ID" value="NZ_NSJZ01000002.1"/>
</dbReference>
<feature type="domain" description="AB hydrolase-1" evidence="1">
    <location>
        <begin position="20"/>
        <end position="248"/>
    </location>
</feature>
<evidence type="ECO:0000313" key="2">
    <source>
        <dbReference type="EMBL" id="PAU98507.1"/>
    </source>
</evidence>
<dbReference type="InterPro" id="IPR050266">
    <property type="entry name" value="AB_hydrolase_sf"/>
</dbReference>
<dbReference type="Gene3D" id="3.40.50.1820">
    <property type="entry name" value="alpha/beta hydrolase"/>
    <property type="match status" value="1"/>
</dbReference>
<dbReference type="InterPro" id="IPR000073">
    <property type="entry name" value="AB_hydrolase_1"/>
</dbReference>
<accession>A0A2A2GNG2</accession>
<dbReference type="AlphaFoldDB" id="A0A2A2GNG2"/>
<dbReference type="GO" id="GO:0016020">
    <property type="term" value="C:membrane"/>
    <property type="evidence" value="ECO:0007669"/>
    <property type="project" value="TreeGrafter"/>
</dbReference>
<reference evidence="2 3" key="1">
    <citation type="submission" date="2017-09" db="EMBL/GenBank/DDBJ databases">
        <title>Paracoccus alkalisoli sp. nov., isolated from saline alkaline soil.</title>
        <authorList>
            <person name="Dong X."/>
            <person name="Zhang G."/>
        </authorList>
    </citation>
    <scope>NUCLEOTIDE SEQUENCE [LARGE SCALE GENOMIC DNA]</scope>
    <source>
        <strain evidence="2 3">WN007</strain>
    </source>
</reference>
<dbReference type="EMBL" id="NSJZ01000002">
    <property type="protein sequence ID" value="PAU98507.1"/>
    <property type="molecule type" value="Genomic_DNA"/>
</dbReference>
<keyword evidence="3" id="KW-1185">Reference proteome</keyword>
<sequence>MSAVHVRHWPGDPSRPALAIHCMMGSGRAFDPMARRLGGRVDLTAFDLPSHGRSGAWRPAEGEDYHTTVTRMAEGLLGEGPVDLIGHSIGATVALRLAVAAPGRVRSLTLIEPVLFAASRSGHSLDDELAALAAAGRIEAAARLFLGIWGAPGGFEALPRSLQQAAVELMPLVLETDAALSADVHGILRLGGLEAVRAPSLLIAGADSPAVVGEIFDTLAARLPDARRATVPGAGHMAPVTHPAEVTALVAGNLDRA</sequence>
<dbReference type="PANTHER" id="PTHR43798">
    <property type="entry name" value="MONOACYLGLYCEROL LIPASE"/>
    <property type="match status" value="1"/>
</dbReference>
<keyword evidence="2" id="KW-0378">Hydrolase</keyword>
<organism evidence="2 3">
    <name type="scientific">Paracoccus salipaludis</name>
    <dbReference type="NCBI Taxonomy" id="2032623"/>
    <lineage>
        <taxon>Bacteria</taxon>
        <taxon>Pseudomonadati</taxon>
        <taxon>Pseudomonadota</taxon>
        <taxon>Alphaproteobacteria</taxon>
        <taxon>Rhodobacterales</taxon>
        <taxon>Paracoccaceae</taxon>
        <taxon>Paracoccus</taxon>
    </lineage>
</organism>
<dbReference type="SUPFAM" id="SSF53474">
    <property type="entry name" value="alpha/beta-Hydrolases"/>
    <property type="match status" value="1"/>
</dbReference>
<name>A0A2A2GNG2_9RHOB</name>
<dbReference type="Pfam" id="PF12697">
    <property type="entry name" value="Abhydrolase_6"/>
    <property type="match status" value="1"/>
</dbReference>
<dbReference type="Proteomes" id="UP000218023">
    <property type="component" value="Unassembled WGS sequence"/>
</dbReference>
<proteinExistence type="predicted"/>
<protein>
    <submittedName>
        <fullName evidence="2">Alpha/beta hydrolase</fullName>
    </submittedName>
</protein>
<dbReference type="InterPro" id="IPR029058">
    <property type="entry name" value="AB_hydrolase_fold"/>
</dbReference>
<dbReference type="OrthoDB" id="9804723at2"/>
<gene>
    <name evidence="2" type="ORF">CK240_04860</name>
</gene>
<evidence type="ECO:0000259" key="1">
    <source>
        <dbReference type="Pfam" id="PF12697"/>
    </source>
</evidence>
<comment type="caution">
    <text evidence="2">The sequence shown here is derived from an EMBL/GenBank/DDBJ whole genome shotgun (WGS) entry which is preliminary data.</text>
</comment>
<evidence type="ECO:0000313" key="3">
    <source>
        <dbReference type="Proteomes" id="UP000218023"/>
    </source>
</evidence>
<dbReference type="GO" id="GO:0016787">
    <property type="term" value="F:hydrolase activity"/>
    <property type="evidence" value="ECO:0007669"/>
    <property type="project" value="UniProtKB-KW"/>
</dbReference>
<dbReference type="PANTHER" id="PTHR43798:SF33">
    <property type="entry name" value="HYDROLASE, PUTATIVE (AFU_ORTHOLOGUE AFUA_2G14860)-RELATED"/>
    <property type="match status" value="1"/>
</dbReference>